<keyword evidence="5" id="KW-1185">Reference proteome</keyword>
<protein>
    <submittedName>
        <fullName evidence="4">PH domain-containing protein</fullName>
    </submittedName>
</protein>
<dbReference type="RefSeq" id="WP_171199888.1">
    <property type="nucleotide sequence ID" value="NZ_JABEND010000005.1"/>
</dbReference>
<evidence type="ECO:0000313" key="4">
    <source>
        <dbReference type="EMBL" id="NNG36216.1"/>
    </source>
</evidence>
<dbReference type="AlphaFoldDB" id="A0A849A9C4"/>
<name>A0A849A9C4_9ACTN</name>
<dbReference type="InterPro" id="IPR019692">
    <property type="entry name" value="CFP-6_PH"/>
</dbReference>
<dbReference type="EMBL" id="JABEND010000005">
    <property type="protein sequence ID" value="NNG36216.1"/>
    <property type="molecule type" value="Genomic_DNA"/>
</dbReference>
<comment type="caution">
    <text evidence="4">The sequence shown here is derived from an EMBL/GenBank/DDBJ whole genome shotgun (WGS) entry which is preliminary data.</text>
</comment>
<sequence length="224" mass="24493">MSTPPTSSSEQPAAAGQDPAAAGQEPAAAGKQQPGEVLLQARPRRIVIYALIATVIIVGTALAVGIGLHGTNDGVAFRGYDQGGVIGVGVILGATIMIAAARPRLRVDSEGLSIRNMVGHRRVPWKWVQRISFPEGAQWPVVQMPDDETYPIVAIQAMDRERAVTALRQLRALADRYATDAPRLSEQAERRWDEQLRQQEQQRPLGRLELIDLQRGGGRRKRSR</sequence>
<feature type="domain" description="Low molecular weight protein antigen 6 PH" evidence="3">
    <location>
        <begin position="102"/>
        <end position="171"/>
    </location>
</feature>
<dbReference type="Pfam" id="PF10756">
    <property type="entry name" value="bPH_6"/>
    <property type="match status" value="1"/>
</dbReference>
<keyword evidence="2" id="KW-1133">Transmembrane helix</keyword>
<evidence type="ECO:0000256" key="2">
    <source>
        <dbReference type="SAM" id="Phobius"/>
    </source>
</evidence>
<dbReference type="Proteomes" id="UP000562984">
    <property type="component" value="Unassembled WGS sequence"/>
</dbReference>
<feature type="transmembrane region" description="Helical" evidence="2">
    <location>
        <begin position="46"/>
        <end position="70"/>
    </location>
</feature>
<proteinExistence type="predicted"/>
<organism evidence="4 5">
    <name type="scientific">Nakamurella aerolata</name>
    <dbReference type="NCBI Taxonomy" id="1656892"/>
    <lineage>
        <taxon>Bacteria</taxon>
        <taxon>Bacillati</taxon>
        <taxon>Actinomycetota</taxon>
        <taxon>Actinomycetes</taxon>
        <taxon>Nakamurellales</taxon>
        <taxon>Nakamurellaceae</taxon>
        <taxon>Nakamurella</taxon>
    </lineage>
</organism>
<feature type="region of interest" description="Disordered" evidence="1">
    <location>
        <begin position="1"/>
        <end position="34"/>
    </location>
</feature>
<feature type="compositionally biased region" description="Low complexity" evidence="1">
    <location>
        <begin position="11"/>
        <end position="34"/>
    </location>
</feature>
<evidence type="ECO:0000313" key="5">
    <source>
        <dbReference type="Proteomes" id="UP000562984"/>
    </source>
</evidence>
<gene>
    <name evidence="4" type="ORF">HKD39_10915</name>
</gene>
<evidence type="ECO:0000256" key="1">
    <source>
        <dbReference type="SAM" id="MobiDB-lite"/>
    </source>
</evidence>
<evidence type="ECO:0000259" key="3">
    <source>
        <dbReference type="Pfam" id="PF10756"/>
    </source>
</evidence>
<keyword evidence="2" id="KW-0812">Transmembrane</keyword>
<keyword evidence="2" id="KW-0472">Membrane</keyword>
<reference evidence="4 5" key="1">
    <citation type="submission" date="2020-05" db="EMBL/GenBank/DDBJ databases">
        <title>Nakamurella sp. DB0629 isolated from air conditioner.</title>
        <authorList>
            <person name="Kim D.H."/>
            <person name="Kim D.-U."/>
        </authorList>
    </citation>
    <scope>NUCLEOTIDE SEQUENCE [LARGE SCALE GENOMIC DNA]</scope>
    <source>
        <strain evidence="4 5">DB0629</strain>
    </source>
</reference>
<accession>A0A849A9C4</accession>
<feature type="transmembrane region" description="Helical" evidence="2">
    <location>
        <begin position="82"/>
        <end position="101"/>
    </location>
</feature>
<feature type="compositionally biased region" description="Polar residues" evidence="1">
    <location>
        <begin position="1"/>
        <end position="10"/>
    </location>
</feature>